<keyword evidence="2" id="KW-1185">Reference proteome</keyword>
<proteinExistence type="predicted"/>
<protein>
    <submittedName>
        <fullName evidence="1">Uncharacterized protein</fullName>
    </submittedName>
</protein>
<sequence length="175" mass="18903">MEVWQWTVVSRQATWQVSVGRQPIDKIYLETPGLFLDFLSLAGALRPLGPFPCESACDCLRLISVWLGKDSEHRHTASRPCGAVYEPSGCSCGRNCTGSKGTRMAGPLVFESVSLELKGVSGGVSTVGALVHLPNWGGDWPLARGSSSVTPLSAMLHKAAQNCWYSSHHSLYRIG</sequence>
<comment type="caution">
    <text evidence="1">The sequence shown here is derived from an EMBL/GenBank/DDBJ whole genome shotgun (WGS) entry which is preliminary data.</text>
</comment>
<name>A0A5B7CL00_PORTR</name>
<evidence type="ECO:0000313" key="1">
    <source>
        <dbReference type="EMBL" id="MPC10372.1"/>
    </source>
</evidence>
<dbReference type="AlphaFoldDB" id="A0A5B7CL00"/>
<gene>
    <name evidence="1" type="ORF">E2C01_003006</name>
</gene>
<organism evidence="1 2">
    <name type="scientific">Portunus trituberculatus</name>
    <name type="common">Swimming crab</name>
    <name type="synonym">Neptunus trituberculatus</name>
    <dbReference type="NCBI Taxonomy" id="210409"/>
    <lineage>
        <taxon>Eukaryota</taxon>
        <taxon>Metazoa</taxon>
        <taxon>Ecdysozoa</taxon>
        <taxon>Arthropoda</taxon>
        <taxon>Crustacea</taxon>
        <taxon>Multicrustacea</taxon>
        <taxon>Malacostraca</taxon>
        <taxon>Eumalacostraca</taxon>
        <taxon>Eucarida</taxon>
        <taxon>Decapoda</taxon>
        <taxon>Pleocyemata</taxon>
        <taxon>Brachyura</taxon>
        <taxon>Eubrachyura</taxon>
        <taxon>Portunoidea</taxon>
        <taxon>Portunidae</taxon>
        <taxon>Portuninae</taxon>
        <taxon>Portunus</taxon>
    </lineage>
</organism>
<dbReference type="Proteomes" id="UP000324222">
    <property type="component" value="Unassembled WGS sequence"/>
</dbReference>
<accession>A0A5B7CL00</accession>
<reference evidence="1 2" key="1">
    <citation type="submission" date="2019-05" db="EMBL/GenBank/DDBJ databases">
        <title>Another draft genome of Portunus trituberculatus and its Hox gene families provides insights of decapod evolution.</title>
        <authorList>
            <person name="Jeong J.-H."/>
            <person name="Song I."/>
            <person name="Kim S."/>
            <person name="Choi T."/>
            <person name="Kim D."/>
            <person name="Ryu S."/>
            <person name="Kim W."/>
        </authorList>
    </citation>
    <scope>NUCLEOTIDE SEQUENCE [LARGE SCALE GENOMIC DNA]</scope>
    <source>
        <tissue evidence="1">Muscle</tissue>
    </source>
</reference>
<dbReference type="EMBL" id="VSRR010000114">
    <property type="protein sequence ID" value="MPC10372.1"/>
    <property type="molecule type" value="Genomic_DNA"/>
</dbReference>
<evidence type="ECO:0000313" key="2">
    <source>
        <dbReference type="Proteomes" id="UP000324222"/>
    </source>
</evidence>